<keyword evidence="4" id="KW-1185">Reference proteome</keyword>
<keyword evidence="1" id="KW-0813">Transport</keyword>
<keyword evidence="2" id="KW-0732">Signal</keyword>
<organism evidence="3 4">
    <name type="scientific">Thalassococcus halodurans</name>
    <dbReference type="NCBI Taxonomy" id="373675"/>
    <lineage>
        <taxon>Bacteria</taxon>
        <taxon>Pseudomonadati</taxon>
        <taxon>Pseudomonadota</taxon>
        <taxon>Alphaproteobacteria</taxon>
        <taxon>Rhodobacterales</taxon>
        <taxon>Roseobacteraceae</taxon>
        <taxon>Thalassococcus</taxon>
    </lineage>
</organism>
<dbReference type="InterPro" id="IPR028082">
    <property type="entry name" value="Peripla_BP_I"/>
</dbReference>
<dbReference type="InterPro" id="IPR022478">
    <property type="entry name" value="ABC_transptr_sub-bd_PQQ"/>
</dbReference>
<dbReference type="EMBL" id="FNUZ01000008">
    <property type="protein sequence ID" value="SEG63178.1"/>
    <property type="molecule type" value="Genomic_DNA"/>
</dbReference>
<dbReference type="Proteomes" id="UP000236752">
    <property type="component" value="Unassembled WGS sequence"/>
</dbReference>
<dbReference type="InterPro" id="IPR051010">
    <property type="entry name" value="BCAA_transport"/>
</dbReference>
<protein>
    <submittedName>
        <fullName evidence="3">Amino acid/amide ABC transporter substrate-binding protein, HAAT family (TC 3.A.1.4.-)</fullName>
    </submittedName>
</protein>
<reference evidence="3 4" key="1">
    <citation type="submission" date="2016-10" db="EMBL/GenBank/DDBJ databases">
        <authorList>
            <person name="de Groot N.N."/>
        </authorList>
    </citation>
    <scope>NUCLEOTIDE SEQUENCE [LARGE SCALE GENOMIC DNA]</scope>
    <source>
        <strain evidence="3 4">DSM 26915</strain>
    </source>
</reference>
<dbReference type="OrthoDB" id="5341635at2"/>
<evidence type="ECO:0000313" key="3">
    <source>
        <dbReference type="EMBL" id="SEG63178.1"/>
    </source>
</evidence>
<evidence type="ECO:0000256" key="1">
    <source>
        <dbReference type="ARBA" id="ARBA00022970"/>
    </source>
</evidence>
<evidence type="ECO:0000256" key="2">
    <source>
        <dbReference type="SAM" id="SignalP"/>
    </source>
</evidence>
<keyword evidence="1" id="KW-0029">Amino-acid transport</keyword>
<dbReference type="RefSeq" id="WP_103911881.1">
    <property type="nucleotide sequence ID" value="NZ_FNUZ01000008.1"/>
</dbReference>
<dbReference type="PANTHER" id="PTHR30483">
    <property type="entry name" value="LEUCINE-SPECIFIC-BINDING PROTEIN"/>
    <property type="match status" value="1"/>
</dbReference>
<dbReference type="SUPFAM" id="SSF53822">
    <property type="entry name" value="Periplasmic binding protein-like I"/>
    <property type="match status" value="1"/>
</dbReference>
<gene>
    <name evidence="3" type="ORF">SAMN04488045_3730</name>
</gene>
<dbReference type="AlphaFoldDB" id="A0A1H6BR44"/>
<sequence length="389" mass="43018">MFRLFQVFFLTLMLPQVVSAAIEIPVVYLKQDVPRPPVLSNLDPVPDDLGSAGADLGLADNMTTGKFLGHTYTLETIVVPEGGDWIASAKQALALSPYVILDAPSDLLLGVADLPEAKGALLFNATSPDVALRNESCRANLLHTLPSNRMRTDALIQFFVKRRWTTLALISGTHPQDQAFADSLKHSVTKFGLKLKAEKEWVFNADMRRNAAQEVPLFTQDLGEYDALLLADELDDFGRYIAYNTWIARPVAGSDGLRPVAWSDVVEQWGAVQMQNRFHEMTGRDMRSEDYAAWAAFRSLGEAVTRTQSDDPATLRDYILSESFELAGFKGRPMNYRGWNGQLRQPIPLVTGRAVVATAPLDGFLHQVSELDTLGIDQPESKCTAFAED</sequence>
<dbReference type="GO" id="GO:0006865">
    <property type="term" value="P:amino acid transport"/>
    <property type="evidence" value="ECO:0007669"/>
    <property type="project" value="UniProtKB-KW"/>
</dbReference>
<proteinExistence type="predicted"/>
<name>A0A1H6BR44_9RHOB</name>
<dbReference type="CDD" id="cd06268">
    <property type="entry name" value="PBP1_ABC_transporter_LIVBP-like"/>
    <property type="match status" value="1"/>
</dbReference>
<feature type="signal peptide" evidence="2">
    <location>
        <begin position="1"/>
        <end position="20"/>
    </location>
</feature>
<feature type="chain" id="PRO_5009293999" evidence="2">
    <location>
        <begin position="21"/>
        <end position="389"/>
    </location>
</feature>
<accession>A0A1H6BR44</accession>
<dbReference type="Gene3D" id="3.40.50.2300">
    <property type="match status" value="2"/>
</dbReference>
<dbReference type="PANTHER" id="PTHR30483:SF6">
    <property type="entry name" value="PERIPLASMIC BINDING PROTEIN OF ABC TRANSPORTER FOR NATURAL AMINO ACIDS"/>
    <property type="match status" value="1"/>
</dbReference>
<dbReference type="NCBIfam" id="TIGR03863">
    <property type="entry name" value="PQQ_ABC_bind"/>
    <property type="match status" value="1"/>
</dbReference>
<evidence type="ECO:0000313" key="4">
    <source>
        <dbReference type="Proteomes" id="UP000236752"/>
    </source>
</evidence>